<evidence type="ECO:0000256" key="1">
    <source>
        <dbReference type="SAM" id="MobiDB-lite"/>
    </source>
</evidence>
<sequence length="494" mass="53818">MARRRHDTALGRAFACALTVVLPAAALAQEAGREETPEVTAATVTPGAASGVTPAATRPAIKSNRWQEDWSALANPALRTEPLDGLKYIPLDATNPLTYLSLGLTLRERFEDNEAPTFGIGGRKGDSYVIQRLQVHMDARIDGHWQLFGQFEDARAFDKANLTPADQNQADLRQAFVAYSGNIDDDITLKVRAGRQEMGFDRQRFVSTRDGPNVRQAFDALWVNVETGPWRVISFWSHPVQYRTGEPFDDYSNPHLQYGGIRVEHSGVGPGELSAYYSRYQNDTARYLDASGLERRDIFDVRYAGAAAGFDWDVEGMAQWGSVGPKSVGSWAVGALTGYTLSDVAWTPRLGLQADAASGDDRPGDGRLGTFNPLFPNGYYFALAGYTGYANLIHLKPSLTVKPISKVSLMGATGLLWRQTTADAIYVQPSNAVAGTAGRGSPWTGLYGQLRADYAVTANLTTAVEAVHYVIGDTLRRAGGHDSDYLGIEVKLGW</sequence>
<dbReference type="InterPro" id="IPR025388">
    <property type="entry name" value="Alginate_export_dom"/>
</dbReference>
<feature type="chain" id="PRO_5031172486" description="Alginate export domain-containing protein" evidence="2">
    <location>
        <begin position="29"/>
        <end position="494"/>
    </location>
</feature>
<protein>
    <recommendedName>
        <fullName evidence="3">Alginate export domain-containing protein</fullName>
    </recommendedName>
</protein>
<evidence type="ECO:0000313" key="5">
    <source>
        <dbReference type="Proteomes" id="UP000539175"/>
    </source>
</evidence>
<feature type="domain" description="Alginate export" evidence="3">
    <location>
        <begin position="99"/>
        <end position="487"/>
    </location>
</feature>
<accession>A0A7X0B0T3</accession>
<evidence type="ECO:0000259" key="3">
    <source>
        <dbReference type="Pfam" id="PF13372"/>
    </source>
</evidence>
<keyword evidence="2" id="KW-0732">Signal</keyword>
<dbReference type="Pfam" id="PF13372">
    <property type="entry name" value="Alginate_exp"/>
    <property type="match status" value="1"/>
</dbReference>
<dbReference type="Proteomes" id="UP000539175">
    <property type="component" value="Unassembled WGS sequence"/>
</dbReference>
<evidence type="ECO:0000313" key="4">
    <source>
        <dbReference type="EMBL" id="MBB6253658.1"/>
    </source>
</evidence>
<keyword evidence="5" id="KW-1185">Reference proteome</keyword>
<comment type="caution">
    <text evidence="4">The sequence shown here is derived from an EMBL/GenBank/DDBJ whole genome shotgun (WGS) entry which is preliminary data.</text>
</comment>
<dbReference type="EMBL" id="JACIIZ010000013">
    <property type="protein sequence ID" value="MBB6253658.1"/>
    <property type="molecule type" value="Genomic_DNA"/>
</dbReference>
<feature type="compositionally biased region" description="Low complexity" evidence="1">
    <location>
        <begin position="38"/>
        <end position="53"/>
    </location>
</feature>
<feature type="signal peptide" evidence="2">
    <location>
        <begin position="1"/>
        <end position="28"/>
    </location>
</feature>
<proteinExistence type="predicted"/>
<gene>
    <name evidence="4" type="ORF">FHS74_004234</name>
</gene>
<evidence type="ECO:0000256" key="2">
    <source>
        <dbReference type="SAM" id="SignalP"/>
    </source>
</evidence>
<organism evidence="4 5">
    <name type="scientific">Nitrospirillum iridis</name>
    <dbReference type="NCBI Taxonomy" id="765888"/>
    <lineage>
        <taxon>Bacteria</taxon>
        <taxon>Pseudomonadati</taxon>
        <taxon>Pseudomonadota</taxon>
        <taxon>Alphaproteobacteria</taxon>
        <taxon>Rhodospirillales</taxon>
        <taxon>Azospirillaceae</taxon>
        <taxon>Nitrospirillum</taxon>
    </lineage>
</organism>
<dbReference type="RefSeq" id="WP_246463271.1">
    <property type="nucleotide sequence ID" value="NZ_JACIIZ010000013.1"/>
</dbReference>
<dbReference type="AlphaFoldDB" id="A0A7X0B0T3"/>
<feature type="region of interest" description="Disordered" evidence="1">
    <location>
        <begin position="32"/>
        <end position="60"/>
    </location>
</feature>
<reference evidence="4 5" key="1">
    <citation type="submission" date="2020-08" db="EMBL/GenBank/DDBJ databases">
        <title>Genomic Encyclopedia of Type Strains, Phase IV (KMG-IV): sequencing the most valuable type-strain genomes for metagenomic binning, comparative biology and taxonomic classification.</title>
        <authorList>
            <person name="Goeker M."/>
        </authorList>
    </citation>
    <scope>NUCLEOTIDE SEQUENCE [LARGE SCALE GENOMIC DNA]</scope>
    <source>
        <strain evidence="4 5">DSM 22198</strain>
    </source>
</reference>
<name>A0A7X0B0T3_9PROT</name>